<reference evidence="2" key="1">
    <citation type="submission" date="2018-01" db="EMBL/GenBank/DDBJ databases">
        <authorList>
            <person name="Mao J.F."/>
        </authorList>
    </citation>
    <scope>NUCLEOTIDE SEQUENCE</scope>
    <source>
        <strain evidence="2">Huo1</strain>
        <tissue evidence="2">Leaf</tissue>
    </source>
</reference>
<evidence type="ECO:0000256" key="1">
    <source>
        <dbReference type="SAM" id="MobiDB-lite"/>
    </source>
</evidence>
<evidence type="ECO:0000313" key="2">
    <source>
        <dbReference type="EMBL" id="KAG6421514.1"/>
    </source>
</evidence>
<reference evidence="2" key="2">
    <citation type="submission" date="2020-08" db="EMBL/GenBank/DDBJ databases">
        <title>Plant Genome Project.</title>
        <authorList>
            <person name="Zhang R.-G."/>
        </authorList>
    </citation>
    <scope>NUCLEOTIDE SEQUENCE</scope>
    <source>
        <strain evidence="2">Huo1</strain>
        <tissue evidence="2">Leaf</tissue>
    </source>
</reference>
<name>A0A8X8ZZJ3_SALSN</name>
<sequence length="91" mass="9795">MRKISLPESDGDAGKRVYKTLSFSVGKTMANEGEGRVKKRWEIPSEIIVHSSVKKRWEIPSEIIVHSSVMGGGEGEGEGEKSPGCVVAPGL</sequence>
<dbReference type="EMBL" id="PNBA02000006">
    <property type="protein sequence ID" value="KAG6421514.1"/>
    <property type="molecule type" value="Genomic_DNA"/>
</dbReference>
<protein>
    <submittedName>
        <fullName evidence="2">Uncharacterized protein</fullName>
    </submittedName>
</protein>
<accession>A0A8X8ZZJ3</accession>
<dbReference type="AlphaFoldDB" id="A0A8X8ZZJ3"/>
<gene>
    <name evidence="2" type="ORF">SASPL_118070</name>
</gene>
<comment type="caution">
    <text evidence="2">The sequence shown here is derived from an EMBL/GenBank/DDBJ whole genome shotgun (WGS) entry which is preliminary data.</text>
</comment>
<proteinExistence type="predicted"/>
<dbReference type="Proteomes" id="UP000298416">
    <property type="component" value="Unassembled WGS sequence"/>
</dbReference>
<feature type="region of interest" description="Disordered" evidence="1">
    <location>
        <begin position="69"/>
        <end position="91"/>
    </location>
</feature>
<evidence type="ECO:0000313" key="3">
    <source>
        <dbReference type="Proteomes" id="UP000298416"/>
    </source>
</evidence>
<keyword evidence="3" id="KW-1185">Reference proteome</keyword>
<organism evidence="2">
    <name type="scientific">Salvia splendens</name>
    <name type="common">Scarlet sage</name>
    <dbReference type="NCBI Taxonomy" id="180675"/>
    <lineage>
        <taxon>Eukaryota</taxon>
        <taxon>Viridiplantae</taxon>
        <taxon>Streptophyta</taxon>
        <taxon>Embryophyta</taxon>
        <taxon>Tracheophyta</taxon>
        <taxon>Spermatophyta</taxon>
        <taxon>Magnoliopsida</taxon>
        <taxon>eudicotyledons</taxon>
        <taxon>Gunneridae</taxon>
        <taxon>Pentapetalae</taxon>
        <taxon>asterids</taxon>
        <taxon>lamiids</taxon>
        <taxon>Lamiales</taxon>
        <taxon>Lamiaceae</taxon>
        <taxon>Nepetoideae</taxon>
        <taxon>Mentheae</taxon>
        <taxon>Salviinae</taxon>
        <taxon>Salvia</taxon>
        <taxon>Salvia subgen. Calosphace</taxon>
        <taxon>core Calosphace</taxon>
    </lineage>
</organism>